<comment type="caution">
    <text evidence="3">The sequence shown here is derived from an EMBL/GenBank/DDBJ whole genome shotgun (WGS) entry which is preliminary data.</text>
</comment>
<gene>
    <name evidence="3" type="ORF">MGAL_10B037058</name>
</gene>
<reference evidence="3" key="1">
    <citation type="submission" date="2018-11" db="EMBL/GenBank/DDBJ databases">
        <authorList>
            <person name="Alioto T."/>
            <person name="Alioto T."/>
        </authorList>
    </citation>
    <scope>NUCLEOTIDE SEQUENCE</scope>
</reference>
<feature type="compositionally biased region" description="Low complexity" evidence="1">
    <location>
        <begin position="103"/>
        <end position="122"/>
    </location>
</feature>
<dbReference type="PROSITE" id="PS50878">
    <property type="entry name" value="RT_POL"/>
    <property type="match status" value="1"/>
</dbReference>
<dbReference type="OrthoDB" id="6156052at2759"/>
<feature type="domain" description="Reverse transcriptase" evidence="2">
    <location>
        <begin position="68"/>
        <end position="384"/>
    </location>
</feature>
<dbReference type="AlphaFoldDB" id="A0A8B6CB38"/>
<organism evidence="3 4">
    <name type="scientific">Mytilus galloprovincialis</name>
    <name type="common">Mediterranean mussel</name>
    <dbReference type="NCBI Taxonomy" id="29158"/>
    <lineage>
        <taxon>Eukaryota</taxon>
        <taxon>Metazoa</taxon>
        <taxon>Spiralia</taxon>
        <taxon>Lophotrochozoa</taxon>
        <taxon>Mollusca</taxon>
        <taxon>Bivalvia</taxon>
        <taxon>Autobranchia</taxon>
        <taxon>Pteriomorphia</taxon>
        <taxon>Mytilida</taxon>
        <taxon>Mytiloidea</taxon>
        <taxon>Mytilidae</taxon>
        <taxon>Mytilinae</taxon>
        <taxon>Mytilus</taxon>
    </lineage>
</organism>
<dbReference type="Gene3D" id="3.30.70.270">
    <property type="match status" value="1"/>
</dbReference>
<feature type="region of interest" description="Disordered" evidence="1">
    <location>
        <begin position="37"/>
        <end position="146"/>
    </location>
</feature>
<evidence type="ECO:0000259" key="2">
    <source>
        <dbReference type="PROSITE" id="PS50878"/>
    </source>
</evidence>
<dbReference type="InterPro" id="IPR043502">
    <property type="entry name" value="DNA/RNA_pol_sf"/>
</dbReference>
<feature type="region of interest" description="Disordered" evidence="1">
    <location>
        <begin position="223"/>
        <end position="286"/>
    </location>
</feature>
<dbReference type="InterPro" id="IPR000477">
    <property type="entry name" value="RT_dom"/>
</dbReference>
<dbReference type="PANTHER" id="PTHR33050:SF7">
    <property type="entry name" value="RIBONUCLEASE H"/>
    <property type="match status" value="1"/>
</dbReference>
<feature type="compositionally biased region" description="Low complexity" evidence="1">
    <location>
        <begin position="424"/>
        <end position="438"/>
    </location>
</feature>
<dbReference type="Pfam" id="PF00078">
    <property type="entry name" value="RVT_1"/>
    <property type="match status" value="1"/>
</dbReference>
<feature type="compositionally biased region" description="Basic and acidic residues" evidence="1">
    <location>
        <begin position="137"/>
        <end position="146"/>
    </location>
</feature>
<proteinExistence type="predicted"/>
<feature type="region of interest" description="Disordered" evidence="1">
    <location>
        <begin position="418"/>
        <end position="469"/>
    </location>
</feature>
<accession>A0A8B6CB38</accession>
<protein>
    <recommendedName>
        <fullName evidence="2">Reverse transcriptase domain-containing protein</fullName>
    </recommendedName>
</protein>
<feature type="compositionally biased region" description="Basic and acidic residues" evidence="1">
    <location>
        <begin position="74"/>
        <end position="88"/>
    </location>
</feature>
<dbReference type="Proteomes" id="UP000596742">
    <property type="component" value="Unassembled WGS sequence"/>
</dbReference>
<evidence type="ECO:0000313" key="3">
    <source>
        <dbReference type="EMBL" id="VDI02382.1"/>
    </source>
</evidence>
<dbReference type="InterPro" id="IPR052055">
    <property type="entry name" value="Hepadnavirus_pol/RT"/>
</dbReference>
<feature type="compositionally biased region" description="Polar residues" evidence="1">
    <location>
        <begin position="439"/>
        <end position="448"/>
    </location>
</feature>
<dbReference type="InterPro" id="IPR043128">
    <property type="entry name" value="Rev_trsase/Diguanyl_cyclase"/>
</dbReference>
<name>A0A8B6CB38_MYTGA</name>
<sequence>MATPSRESGALDSEDHRVIDENVSFTAVAVETDKVVESLGSSHKARRNISSRQDDEMSLVDGTEEDVRQSWSDLDTKNPKRKRDDSVPSRKGKIKHRKVVNHSSSSSENTSSSESSSSNSESESSEDNEAFDPEPSLSKDKKEKVPSHVTKYIEKYALKGRKWNARLERSKINTQLRILDVMGPLSRLWSEAHRIKKDNQGMDPSDVIQLTQRAIVLAAGAHKQPAVCGRQTSSPSTSFREETLAGKPVTEQTGEQLWSAPESAPEPDPEPNPDSTSEQPSVQETCKPIERGKIMEFRSLPFGIAVAPRIFTKLMKVPMTLLRRLGVRLIVYLDDILIMNQSNQKILSDLSTVLSILRGLGFLINTNKSVMEPSQTMEFLGYTVNSKLLTLSLPKEKVEKNKEQFKINARTQESVSKRFSSVDRSVNSNQSSCPSRSSALSQFTNIENKSPAFGGPLRSPNPVKRGSSERVALVGNQAGVLERESVTKTRTPFNHSVGCKSVGMGEQHVNR</sequence>
<feature type="compositionally biased region" description="Basic residues" evidence="1">
    <location>
        <begin position="90"/>
        <end position="100"/>
    </location>
</feature>
<evidence type="ECO:0000256" key="1">
    <source>
        <dbReference type="SAM" id="MobiDB-lite"/>
    </source>
</evidence>
<dbReference type="EMBL" id="UYJE01001469">
    <property type="protein sequence ID" value="VDI02382.1"/>
    <property type="molecule type" value="Genomic_DNA"/>
</dbReference>
<evidence type="ECO:0000313" key="4">
    <source>
        <dbReference type="Proteomes" id="UP000596742"/>
    </source>
</evidence>
<feature type="compositionally biased region" description="Acidic residues" evidence="1">
    <location>
        <begin position="123"/>
        <end position="132"/>
    </location>
</feature>
<dbReference type="PANTHER" id="PTHR33050">
    <property type="entry name" value="REVERSE TRANSCRIPTASE DOMAIN-CONTAINING PROTEIN"/>
    <property type="match status" value="1"/>
</dbReference>
<keyword evidence="4" id="KW-1185">Reference proteome</keyword>
<dbReference type="SUPFAM" id="SSF56672">
    <property type="entry name" value="DNA/RNA polymerases"/>
    <property type="match status" value="1"/>
</dbReference>